<organism evidence="2 3">
    <name type="scientific">Erythroxylum novogranatense</name>
    <dbReference type="NCBI Taxonomy" id="1862640"/>
    <lineage>
        <taxon>Eukaryota</taxon>
        <taxon>Viridiplantae</taxon>
        <taxon>Streptophyta</taxon>
        <taxon>Embryophyta</taxon>
        <taxon>Tracheophyta</taxon>
        <taxon>Spermatophyta</taxon>
        <taxon>Magnoliopsida</taxon>
        <taxon>eudicotyledons</taxon>
        <taxon>Gunneridae</taxon>
        <taxon>Pentapetalae</taxon>
        <taxon>rosids</taxon>
        <taxon>fabids</taxon>
        <taxon>Malpighiales</taxon>
        <taxon>Erythroxylaceae</taxon>
        <taxon>Erythroxylum</taxon>
    </lineage>
</organism>
<evidence type="ECO:0000313" key="3">
    <source>
        <dbReference type="Proteomes" id="UP001159364"/>
    </source>
</evidence>
<dbReference type="PANTHER" id="PTHR34569">
    <property type="entry name" value="EXPRESSED PROTEIN"/>
    <property type="match status" value="1"/>
</dbReference>
<evidence type="ECO:0000313" key="2">
    <source>
        <dbReference type="EMBL" id="KAJ8754741.1"/>
    </source>
</evidence>
<sequence>MQQAEHKPSPFLSSQSTFSSAPPFQAEFSLRSPKLLNSKSLPAPRKNGRVFSPPSPLDLDFNSSLAYTSLKDVLPSSPVNSPTPTAAVSSAYDISIRNRLLKQAAWAYLRPMSGSQNSSETSFFRRLWLEFPPSDHVSSCIRFVRDYFFPSIAGIFDRISRFFRF</sequence>
<dbReference type="Proteomes" id="UP001159364">
    <property type="component" value="Linkage Group LG09"/>
</dbReference>
<reference evidence="2 3" key="1">
    <citation type="submission" date="2021-09" db="EMBL/GenBank/DDBJ databases">
        <title>Genomic insights and catalytic innovation underlie evolution of tropane alkaloids biosynthesis.</title>
        <authorList>
            <person name="Wang Y.-J."/>
            <person name="Tian T."/>
            <person name="Huang J.-P."/>
            <person name="Huang S.-X."/>
        </authorList>
    </citation>
    <scope>NUCLEOTIDE SEQUENCE [LARGE SCALE GENOMIC DNA]</scope>
    <source>
        <strain evidence="2">KIB-2018</strain>
        <tissue evidence="2">Leaf</tissue>
    </source>
</reference>
<gene>
    <name evidence="2" type="ORF">K2173_012130</name>
</gene>
<dbReference type="PANTHER" id="PTHR34569:SF2">
    <property type="entry name" value="EXPRESSED PROTEIN"/>
    <property type="match status" value="1"/>
</dbReference>
<protein>
    <submittedName>
        <fullName evidence="2">Uncharacterized protein</fullName>
    </submittedName>
</protein>
<proteinExistence type="predicted"/>
<name>A0AAV8SRU6_9ROSI</name>
<accession>A0AAV8SRU6</accession>
<feature type="region of interest" description="Disordered" evidence="1">
    <location>
        <begin position="1"/>
        <end position="20"/>
    </location>
</feature>
<dbReference type="EMBL" id="JAIWQS010000009">
    <property type="protein sequence ID" value="KAJ8754741.1"/>
    <property type="molecule type" value="Genomic_DNA"/>
</dbReference>
<evidence type="ECO:0000256" key="1">
    <source>
        <dbReference type="SAM" id="MobiDB-lite"/>
    </source>
</evidence>
<dbReference type="AlphaFoldDB" id="A0AAV8SRU6"/>
<feature type="compositionally biased region" description="Low complexity" evidence="1">
    <location>
        <begin position="9"/>
        <end position="20"/>
    </location>
</feature>
<keyword evidence="3" id="KW-1185">Reference proteome</keyword>
<comment type="caution">
    <text evidence="2">The sequence shown here is derived from an EMBL/GenBank/DDBJ whole genome shotgun (WGS) entry which is preliminary data.</text>
</comment>